<feature type="region of interest" description="Disordered" evidence="1">
    <location>
        <begin position="275"/>
        <end position="315"/>
    </location>
</feature>
<feature type="chain" id="PRO_5046776735" description="PepSY domain-containing protein" evidence="2">
    <location>
        <begin position="28"/>
        <end position="315"/>
    </location>
</feature>
<feature type="compositionally biased region" description="Acidic residues" evidence="1">
    <location>
        <begin position="30"/>
        <end position="62"/>
    </location>
</feature>
<reference evidence="3 4" key="1">
    <citation type="submission" date="2020-07" db="EMBL/GenBank/DDBJ databases">
        <title>Facklamia lactis sp. nov., isolated from raw milk.</title>
        <authorList>
            <person name="Doll E.V."/>
            <person name="Huptas C."/>
            <person name="Staib L."/>
            <person name="Wenning M."/>
            <person name="Scherer S."/>
        </authorList>
    </citation>
    <scope>NUCLEOTIDE SEQUENCE [LARGE SCALE GENOMIC DNA]</scope>
    <source>
        <strain evidence="3 4">DSM 104272</strain>
    </source>
</reference>
<feature type="signal peptide" evidence="2">
    <location>
        <begin position="1"/>
        <end position="27"/>
    </location>
</feature>
<evidence type="ECO:0000313" key="3">
    <source>
        <dbReference type="EMBL" id="MBG9978962.1"/>
    </source>
</evidence>
<organism evidence="3 4">
    <name type="scientific">Ruoffia tabacinasalis</name>
    <dbReference type="NCBI Taxonomy" id="87458"/>
    <lineage>
        <taxon>Bacteria</taxon>
        <taxon>Bacillati</taxon>
        <taxon>Bacillota</taxon>
        <taxon>Bacilli</taxon>
        <taxon>Lactobacillales</taxon>
        <taxon>Aerococcaceae</taxon>
        <taxon>Ruoffia</taxon>
    </lineage>
</organism>
<feature type="region of interest" description="Disordered" evidence="1">
    <location>
        <begin position="136"/>
        <end position="206"/>
    </location>
</feature>
<dbReference type="RefSeq" id="WP_197105009.1">
    <property type="nucleotide sequence ID" value="NZ_JACCEL010000024.1"/>
</dbReference>
<feature type="region of interest" description="Disordered" evidence="1">
    <location>
        <begin position="30"/>
        <end position="64"/>
    </location>
</feature>
<accession>A0ABS0LL38</accession>
<proteinExistence type="predicted"/>
<feature type="compositionally biased region" description="Acidic residues" evidence="1">
    <location>
        <begin position="283"/>
        <end position="315"/>
    </location>
</feature>
<dbReference type="EMBL" id="JACCEL010000024">
    <property type="protein sequence ID" value="MBG9978962.1"/>
    <property type="molecule type" value="Genomic_DNA"/>
</dbReference>
<name>A0ABS0LL38_9LACT</name>
<comment type="caution">
    <text evidence="3">The sequence shown here is derived from an EMBL/GenBank/DDBJ whole genome shotgun (WGS) entry which is preliminary data.</text>
</comment>
<sequence>MKKSLRQMLLVSLSASLLVSVAPLAYAEEVSSEEETSEVVEESAAEESVAEESTEEAADVEASDVQMGLEEAITMLESEYPDAEVEEIDVEYNRDEQLYNITVNAFNAEEDIELEVVWQDGEVEESGFNEGLFDFLDGDDAAEDATSESVESDPVEGEVADEADIVENEESAELSDDSIVEDAAEDESATSEEAPTEEERPTLDMESVITIDAATELALGEVENGEAIHWNLKADASDFWDFLQPEEDQEEGPIWTVEVEEPEAMMSEEVVIDALAGSVIESPEQEESEESAEESADEAEESVEESVESEESSVE</sequence>
<evidence type="ECO:0000256" key="1">
    <source>
        <dbReference type="SAM" id="MobiDB-lite"/>
    </source>
</evidence>
<gene>
    <name evidence="3" type="ORF">HYQ42_09185</name>
</gene>
<keyword evidence="2" id="KW-0732">Signal</keyword>
<dbReference type="Gene3D" id="3.10.450.40">
    <property type="match status" value="1"/>
</dbReference>
<evidence type="ECO:0000313" key="4">
    <source>
        <dbReference type="Proteomes" id="UP000823401"/>
    </source>
</evidence>
<evidence type="ECO:0000256" key="2">
    <source>
        <dbReference type="SAM" id="SignalP"/>
    </source>
</evidence>
<keyword evidence="4" id="KW-1185">Reference proteome</keyword>
<feature type="compositionally biased region" description="Acidic residues" evidence="1">
    <location>
        <begin position="136"/>
        <end position="196"/>
    </location>
</feature>
<protein>
    <recommendedName>
        <fullName evidence="5">PepSY domain-containing protein</fullName>
    </recommendedName>
</protein>
<dbReference type="Proteomes" id="UP000823401">
    <property type="component" value="Unassembled WGS sequence"/>
</dbReference>
<evidence type="ECO:0008006" key="5">
    <source>
        <dbReference type="Google" id="ProtNLM"/>
    </source>
</evidence>